<reference evidence="3" key="1">
    <citation type="submission" date="2023-07" db="EMBL/GenBank/DDBJ databases">
        <title>Structural and functional analysis of rice phyllospheric bacteria for their antimicrobial properties and defense elicitation against blast disease.</title>
        <authorList>
            <person name="Sahu K.P."/>
            <person name="Asharani P."/>
            <person name="Kumar M."/>
            <person name="Reddy B."/>
            <person name="Kumar A."/>
        </authorList>
    </citation>
    <scope>NUCLEOTIDE SEQUENCE [LARGE SCALE GENOMIC DNA]</scope>
    <source>
        <strain evidence="3">OsEp_Plm_30P10</strain>
    </source>
</reference>
<sequence length="170" mass="19648">MELTIRGREPGDAAAYQRLYSHPEVYRWTTQLPFPSVATWQQKFEKMDAMGYIGFVAELNGQMVGELTLFVEQRPRTRHVISFGISVDPAFGGRGIGETLIRTALDYAYNWLGIVRVELEVFHDNHRARRLYERLGFQQEGVKRQACLREGQYHDIVMMAKLVGDKREPV</sequence>
<dbReference type="EMBL" id="JAOBTT010000005">
    <property type="protein sequence ID" value="MDZ7280408.1"/>
    <property type="molecule type" value="Genomic_DNA"/>
</dbReference>
<proteinExistence type="predicted"/>
<dbReference type="InterPro" id="IPR051531">
    <property type="entry name" value="N-acetyltransferase"/>
</dbReference>
<gene>
    <name evidence="2" type="ORF">N4G40_19315</name>
</gene>
<dbReference type="GO" id="GO:0016746">
    <property type="term" value="F:acyltransferase activity"/>
    <property type="evidence" value="ECO:0007669"/>
    <property type="project" value="UniProtKB-KW"/>
</dbReference>
<dbReference type="InterPro" id="IPR000182">
    <property type="entry name" value="GNAT_dom"/>
</dbReference>
<dbReference type="PANTHER" id="PTHR43792">
    <property type="entry name" value="GNAT FAMILY, PUTATIVE (AFU_ORTHOLOGUE AFUA_3G00765)-RELATED-RELATED"/>
    <property type="match status" value="1"/>
</dbReference>
<accession>A0ABU5LKF9</accession>
<dbReference type="Pfam" id="PF00583">
    <property type="entry name" value="Acetyltransf_1"/>
    <property type="match status" value="1"/>
</dbReference>
<dbReference type="Proteomes" id="UP001288620">
    <property type="component" value="Unassembled WGS sequence"/>
</dbReference>
<evidence type="ECO:0000259" key="1">
    <source>
        <dbReference type="PROSITE" id="PS51186"/>
    </source>
</evidence>
<evidence type="ECO:0000313" key="3">
    <source>
        <dbReference type="Proteomes" id="UP001288620"/>
    </source>
</evidence>
<dbReference type="RefSeq" id="WP_322544284.1">
    <property type="nucleotide sequence ID" value="NZ_JAOBTT010000005.1"/>
</dbReference>
<keyword evidence="3" id="KW-1185">Reference proteome</keyword>
<organism evidence="2 3">
    <name type="scientific">Pantoea eucrina</name>
    <dbReference type="NCBI Taxonomy" id="472693"/>
    <lineage>
        <taxon>Bacteria</taxon>
        <taxon>Pseudomonadati</taxon>
        <taxon>Pseudomonadota</taxon>
        <taxon>Gammaproteobacteria</taxon>
        <taxon>Enterobacterales</taxon>
        <taxon>Erwiniaceae</taxon>
        <taxon>Pantoea</taxon>
    </lineage>
</organism>
<keyword evidence="2" id="KW-0012">Acyltransferase</keyword>
<evidence type="ECO:0000313" key="2">
    <source>
        <dbReference type="EMBL" id="MDZ7280408.1"/>
    </source>
</evidence>
<protein>
    <submittedName>
        <fullName evidence="2">GNAT family N-acetyltransferase</fullName>
        <ecNumber evidence="2">2.3.1.-</ecNumber>
    </submittedName>
</protein>
<dbReference type="CDD" id="cd04301">
    <property type="entry name" value="NAT_SF"/>
    <property type="match status" value="1"/>
</dbReference>
<dbReference type="PROSITE" id="PS51186">
    <property type="entry name" value="GNAT"/>
    <property type="match status" value="1"/>
</dbReference>
<dbReference type="Gene3D" id="3.40.630.30">
    <property type="match status" value="1"/>
</dbReference>
<comment type="caution">
    <text evidence="2">The sequence shown here is derived from an EMBL/GenBank/DDBJ whole genome shotgun (WGS) entry which is preliminary data.</text>
</comment>
<keyword evidence="2" id="KW-0808">Transferase</keyword>
<dbReference type="InterPro" id="IPR016181">
    <property type="entry name" value="Acyl_CoA_acyltransferase"/>
</dbReference>
<dbReference type="EC" id="2.3.1.-" evidence="2"/>
<name>A0ABU5LKF9_9GAMM</name>
<feature type="domain" description="N-acetyltransferase" evidence="1">
    <location>
        <begin position="3"/>
        <end position="163"/>
    </location>
</feature>
<dbReference type="SUPFAM" id="SSF55729">
    <property type="entry name" value="Acyl-CoA N-acyltransferases (Nat)"/>
    <property type="match status" value="1"/>
</dbReference>